<keyword evidence="8 10" id="KW-0030">Aminoacyl-tRNA synthetase</keyword>
<dbReference type="PANTHER" id="PTHR42753">
    <property type="entry name" value="MITOCHONDRIAL RIBOSOME PROTEIN L39/PROLYL-TRNA LIGASE FAMILY MEMBER"/>
    <property type="match status" value="1"/>
</dbReference>
<dbReference type="GO" id="GO:0006433">
    <property type="term" value="P:prolyl-tRNA aminoacylation"/>
    <property type="evidence" value="ECO:0007669"/>
    <property type="project" value="UniProtKB-UniRule"/>
</dbReference>
<evidence type="ECO:0000256" key="7">
    <source>
        <dbReference type="ARBA" id="ARBA00022917"/>
    </source>
</evidence>
<feature type="domain" description="Aminoacyl-transfer RNA synthetases class-II family profile" evidence="11">
    <location>
        <begin position="33"/>
        <end position="465"/>
    </location>
</feature>
<organism evidence="12 13">
    <name type="scientific">Legionella busanensis</name>
    <dbReference type="NCBI Taxonomy" id="190655"/>
    <lineage>
        <taxon>Bacteria</taxon>
        <taxon>Pseudomonadati</taxon>
        <taxon>Pseudomonadota</taxon>
        <taxon>Gammaproteobacteria</taxon>
        <taxon>Legionellales</taxon>
        <taxon>Legionellaceae</taxon>
        <taxon>Legionella</taxon>
    </lineage>
</organism>
<dbReference type="InterPro" id="IPR033730">
    <property type="entry name" value="ProRS_core_prok"/>
</dbReference>
<dbReference type="Proteomes" id="UP000254794">
    <property type="component" value="Unassembled WGS sequence"/>
</dbReference>
<dbReference type="InterPro" id="IPR044140">
    <property type="entry name" value="ProRS_anticodon_short"/>
</dbReference>
<keyword evidence="6 10" id="KW-0067">ATP-binding</keyword>
<dbReference type="InterPro" id="IPR036621">
    <property type="entry name" value="Anticodon-bd_dom_sf"/>
</dbReference>
<evidence type="ECO:0000256" key="10">
    <source>
        <dbReference type="HAMAP-Rule" id="MF_01569"/>
    </source>
</evidence>
<dbReference type="InterPro" id="IPR036754">
    <property type="entry name" value="YbaK/aa-tRNA-synt-asso_dom_sf"/>
</dbReference>
<dbReference type="NCBIfam" id="TIGR00409">
    <property type="entry name" value="proS_fam_II"/>
    <property type="match status" value="1"/>
</dbReference>
<dbReference type="CDD" id="cd00779">
    <property type="entry name" value="ProRS_core_prok"/>
    <property type="match status" value="1"/>
</dbReference>
<evidence type="ECO:0000256" key="4">
    <source>
        <dbReference type="ARBA" id="ARBA00022598"/>
    </source>
</evidence>
<dbReference type="InterPro" id="IPR007214">
    <property type="entry name" value="YbaK/aa-tRNA-synth-assoc-dom"/>
</dbReference>
<keyword evidence="13" id="KW-1185">Reference proteome</keyword>
<dbReference type="PANTHER" id="PTHR42753:SF2">
    <property type="entry name" value="PROLINE--TRNA LIGASE"/>
    <property type="match status" value="1"/>
</dbReference>
<dbReference type="GO" id="GO:0005829">
    <property type="term" value="C:cytosol"/>
    <property type="evidence" value="ECO:0007669"/>
    <property type="project" value="TreeGrafter"/>
</dbReference>
<comment type="function">
    <text evidence="10">Catalyzes the attachment of proline to tRNA(Pro) in a two-step reaction: proline is first activated by ATP to form Pro-AMP and then transferred to the acceptor end of tRNA(Pro). As ProRS can inadvertently accommodate and process non-cognate amino acids such as alanine and cysteine, to avoid such errors it has two additional distinct editing activities against alanine. One activity is designated as 'pretransfer' editing and involves the tRNA(Pro)-independent hydrolysis of activated Ala-AMP. The other activity is designated 'posttransfer' editing and involves deacylation of mischarged Ala-tRNA(Pro). The misacylated Cys-tRNA(Pro) is not edited by ProRS.</text>
</comment>
<dbReference type="GO" id="GO:0004827">
    <property type="term" value="F:proline-tRNA ligase activity"/>
    <property type="evidence" value="ECO:0007669"/>
    <property type="project" value="UniProtKB-UniRule"/>
</dbReference>
<dbReference type="PIRSF" id="PIRSF001535">
    <property type="entry name" value="ProRS_1"/>
    <property type="match status" value="1"/>
</dbReference>
<dbReference type="EMBL" id="UGOD01000001">
    <property type="protein sequence ID" value="STX52213.1"/>
    <property type="molecule type" value="Genomic_DNA"/>
</dbReference>
<comment type="similarity">
    <text evidence="10">Belongs to the class-II aminoacyl-tRNA synthetase family. ProS type 1 subfamily.</text>
</comment>
<evidence type="ECO:0000313" key="13">
    <source>
        <dbReference type="Proteomes" id="UP000254794"/>
    </source>
</evidence>
<dbReference type="AlphaFoldDB" id="A0A378JPK4"/>
<evidence type="ECO:0000256" key="5">
    <source>
        <dbReference type="ARBA" id="ARBA00022741"/>
    </source>
</evidence>
<dbReference type="InterPro" id="IPR045864">
    <property type="entry name" value="aa-tRNA-synth_II/BPL/LPL"/>
</dbReference>
<evidence type="ECO:0000256" key="6">
    <source>
        <dbReference type="ARBA" id="ARBA00022840"/>
    </source>
</evidence>
<name>A0A378JPK4_9GAMM</name>
<dbReference type="GO" id="GO:0005524">
    <property type="term" value="F:ATP binding"/>
    <property type="evidence" value="ECO:0007669"/>
    <property type="project" value="UniProtKB-UniRule"/>
</dbReference>
<dbReference type="Gene3D" id="3.30.930.10">
    <property type="entry name" value="Bira Bifunctional Protein, Domain 2"/>
    <property type="match status" value="2"/>
</dbReference>
<comment type="catalytic activity">
    <reaction evidence="9 10">
        <text>tRNA(Pro) + L-proline + ATP = L-prolyl-tRNA(Pro) + AMP + diphosphate</text>
        <dbReference type="Rhea" id="RHEA:14305"/>
        <dbReference type="Rhea" id="RHEA-COMP:9700"/>
        <dbReference type="Rhea" id="RHEA-COMP:9702"/>
        <dbReference type="ChEBI" id="CHEBI:30616"/>
        <dbReference type="ChEBI" id="CHEBI:33019"/>
        <dbReference type="ChEBI" id="CHEBI:60039"/>
        <dbReference type="ChEBI" id="CHEBI:78442"/>
        <dbReference type="ChEBI" id="CHEBI:78532"/>
        <dbReference type="ChEBI" id="CHEBI:456215"/>
        <dbReference type="EC" id="6.1.1.15"/>
    </reaction>
</comment>
<protein>
    <recommendedName>
        <fullName evidence="10">Proline--tRNA ligase</fullName>
        <ecNumber evidence="10">6.1.1.15</ecNumber>
    </recommendedName>
    <alternativeName>
        <fullName evidence="10">Prolyl-tRNA synthetase</fullName>
        <shortName evidence="10">ProRS</shortName>
    </alternativeName>
</protein>
<dbReference type="Pfam" id="PF04073">
    <property type="entry name" value="tRNA_edit"/>
    <property type="match status" value="1"/>
</dbReference>
<dbReference type="EC" id="6.1.1.15" evidence="10"/>
<dbReference type="InterPro" id="IPR002314">
    <property type="entry name" value="aa-tRNA-synt_IIb"/>
</dbReference>
<dbReference type="CDD" id="cd04334">
    <property type="entry name" value="ProRS-INS"/>
    <property type="match status" value="1"/>
</dbReference>
<evidence type="ECO:0000256" key="1">
    <source>
        <dbReference type="ARBA" id="ARBA00004496"/>
    </source>
</evidence>
<keyword evidence="5 10" id="KW-0547">Nucleotide-binding</keyword>
<dbReference type="Pfam" id="PF00587">
    <property type="entry name" value="tRNA-synt_2b"/>
    <property type="match status" value="1"/>
</dbReference>
<dbReference type="InterPro" id="IPR004154">
    <property type="entry name" value="Anticodon-bd"/>
</dbReference>
<dbReference type="NCBIfam" id="NF006625">
    <property type="entry name" value="PRK09194.1"/>
    <property type="match status" value="1"/>
</dbReference>
<proteinExistence type="inferred from homology"/>
<dbReference type="SUPFAM" id="SSF55681">
    <property type="entry name" value="Class II aaRS and biotin synthetases"/>
    <property type="match status" value="1"/>
</dbReference>
<reference evidence="12 13" key="1">
    <citation type="submission" date="2018-06" db="EMBL/GenBank/DDBJ databases">
        <authorList>
            <consortium name="Pathogen Informatics"/>
            <person name="Doyle S."/>
        </authorList>
    </citation>
    <scope>NUCLEOTIDE SEQUENCE [LARGE SCALE GENOMIC DNA]</scope>
    <source>
        <strain evidence="12 13">NCTC13316</strain>
    </source>
</reference>
<dbReference type="InterPro" id="IPR050062">
    <property type="entry name" value="Pro-tRNA_synthetase"/>
</dbReference>
<keyword evidence="4 10" id="KW-0436">Ligase</keyword>
<sequence>MRTSQWFLATLRETPSDAEIVSHQLMLRAGMIRKLGSGLYTWLPLGLKVLQKVEQIVREEMNRANAIEVLMPAIQPAELWQETGRWDTFGGQLLTMKDNSDRDYCFGPTHEEVITDLMRNELRSYKQLPINLYQIQTKFRDEIRPRFGVMRAREFIMKDSYSFHLTSESLQETYDAMYATYCRIFDRLGLKYRAVEADTGAIGGSASHEFQVLADSGEDIIFYSDGSNYAANIEQATSLAPPPTTTPPAQEIELVDTTGKKTIKDVSDYLNVTPEQTVKTLIVEGTTHPLIALVLRGDDELNEIKASKNPIIKSPLKFADEKIIESTLGAPTGSLGPVNLPIPAIVDYNALALTSFVCGANQANKHFINAAWNRDASYQVAYDLRQVKEGDPSPDGQGKLHACRGIEVGHVFQLGDKYAKAMNAAVLNEAGELQTLSMGCYGLGISRVVAAAIEQHHDARGIIWPEPLAPFQVVLIPINGHRSPAVAEMTEKLYQELISLGIETLLDDRNERPGVLFADCDLIGIPHRLVISERHLQQQAVEYKARNKEDIEMISLDNLSNFFKKLLLNKK</sequence>
<dbReference type="InterPro" id="IPR023717">
    <property type="entry name" value="Pro-tRNA-Synthase_IIa_type1"/>
</dbReference>
<keyword evidence="7 10" id="KW-0648">Protein biosynthesis</keyword>
<dbReference type="FunFam" id="3.30.930.10:FF:000043">
    <property type="entry name" value="Proline--tRNA ligase"/>
    <property type="match status" value="1"/>
</dbReference>
<dbReference type="RefSeq" id="WP_115331786.1">
    <property type="nucleotide sequence ID" value="NZ_CAAAHP010000005.1"/>
</dbReference>
<dbReference type="SUPFAM" id="SSF55826">
    <property type="entry name" value="YbaK/ProRS associated domain"/>
    <property type="match status" value="1"/>
</dbReference>
<evidence type="ECO:0000256" key="9">
    <source>
        <dbReference type="ARBA" id="ARBA00047671"/>
    </source>
</evidence>
<evidence type="ECO:0000256" key="2">
    <source>
        <dbReference type="ARBA" id="ARBA00011738"/>
    </source>
</evidence>
<comment type="subcellular location">
    <subcellularLocation>
        <location evidence="1 10">Cytoplasm</location>
    </subcellularLocation>
</comment>
<comment type="subunit">
    <text evidence="2 10">Homodimer.</text>
</comment>
<accession>A0A378JPK4</accession>
<dbReference type="PROSITE" id="PS50862">
    <property type="entry name" value="AA_TRNA_LIGASE_II"/>
    <property type="match status" value="1"/>
</dbReference>
<dbReference type="InterPro" id="IPR002316">
    <property type="entry name" value="Pro-tRNA-ligase_IIa"/>
</dbReference>
<evidence type="ECO:0000256" key="8">
    <source>
        <dbReference type="ARBA" id="ARBA00023146"/>
    </source>
</evidence>
<evidence type="ECO:0000256" key="3">
    <source>
        <dbReference type="ARBA" id="ARBA00022490"/>
    </source>
</evidence>
<dbReference type="SUPFAM" id="SSF52954">
    <property type="entry name" value="Class II aaRS ABD-related"/>
    <property type="match status" value="1"/>
</dbReference>
<dbReference type="CDD" id="cd00861">
    <property type="entry name" value="ProRS_anticodon_short"/>
    <property type="match status" value="1"/>
</dbReference>
<dbReference type="Gene3D" id="3.40.50.800">
    <property type="entry name" value="Anticodon-binding domain"/>
    <property type="match status" value="1"/>
</dbReference>
<dbReference type="InterPro" id="IPR006195">
    <property type="entry name" value="aa-tRNA-synth_II"/>
</dbReference>
<dbReference type="PRINTS" id="PR01046">
    <property type="entry name" value="TRNASYNTHPRO"/>
</dbReference>
<dbReference type="HAMAP" id="MF_01569">
    <property type="entry name" value="Pro_tRNA_synth_type1"/>
    <property type="match status" value="1"/>
</dbReference>
<evidence type="ECO:0000313" key="12">
    <source>
        <dbReference type="EMBL" id="STX52213.1"/>
    </source>
</evidence>
<dbReference type="OrthoDB" id="9809052at2"/>
<dbReference type="GO" id="GO:0002161">
    <property type="term" value="F:aminoacyl-tRNA deacylase activity"/>
    <property type="evidence" value="ECO:0007669"/>
    <property type="project" value="InterPro"/>
</dbReference>
<gene>
    <name evidence="10 12" type="primary">proS</name>
    <name evidence="12" type="ORF">NCTC13316_02317</name>
</gene>
<dbReference type="InterPro" id="IPR004500">
    <property type="entry name" value="Pro-tRNA-synth_IIa_bac-type"/>
</dbReference>
<keyword evidence="3 10" id="KW-0963">Cytoplasm</keyword>
<evidence type="ECO:0000259" key="11">
    <source>
        <dbReference type="PROSITE" id="PS50862"/>
    </source>
</evidence>
<dbReference type="Pfam" id="PF03129">
    <property type="entry name" value="HGTP_anticodon"/>
    <property type="match status" value="1"/>
</dbReference>
<comment type="domain">
    <text evidence="10">Consists of three domains: the N-terminal catalytic domain, the editing domain and the C-terminal anticodon-binding domain.</text>
</comment>